<organism evidence="2 3">
    <name type="scientific">Peptoniphilus equinus</name>
    <dbReference type="NCBI Taxonomy" id="3016343"/>
    <lineage>
        <taxon>Bacteria</taxon>
        <taxon>Bacillati</taxon>
        <taxon>Bacillota</taxon>
        <taxon>Tissierellia</taxon>
        <taxon>Tissierellales</taxon>
        <taxon>Peptoniphilaceae</taxon>
        <taxon>Peptoniphilus</taxon>
    </lineage>
</organism>
<dbReference type="PANTHER" id="PTHR13504:SF38">
    <property type="entry name" value="FIDO DOMAIN-CONTAINING PROTEIN"/>
    <property type="match status" value="1"/>
</dbReference>
<reference evidence="2 3" key="1">
    <citation type="submission" date="2023-01" db="EMBL/GenBank/DDBJ databases">
        <authorList>
            <person name="Lee S.H."/>
            <person name="Jung H.S."/>
            <person name="Yun J.U."/>
        </authorList>
    </citation>
    <scope>NUCLEOTIDE SEQUENCE [LARGE SCALE GENOMIC DNA]</scope>
    <source>
        <strain evidence="2 3">CBA3646</strain>
    </source>
</reference>
<dbReference type="InterPro" id="IPR003812">
    <property type="entry name" value="Fido"/>
</dbReference>
<dbReference type="Proteomes" id="UP001210339">
    <property type="component" value="Chromosome"/>
</dbReference>
<dbReference type="PROSITE" id="PS51459">
    <property type="entry name" value="FIDO"/>
    <property type="match status" value="1"/>
</dbReference>
<name>A0ABY7QR93_9FIRM</name>
<sequence length="217" mass="25086">MKDKYTMTQKENIFLAKRNIIDAIWKSANLEGINITFPETYAIYEKLKIQNVDIADVNTILNLKHGWQEVLSTINDALTLDYICRIHSEVSKDEALTWGKLRTGQVGISGTNYIPPLPDEMTIKTQLEEITQLEPNTNRCIRLMLYLMKAQIFWDGNKRTAMLIANKEMIKQGNGIISIPIEHIIEFNTLLSDYYTYDRDNTLIDFIYDKAIKGIDM</sequence>
<accession>A0ABY7QR93</accession>
<dbReference type="RefSeq" id="WP_271190839.1">
    <property type="nucleotide sequence ID" value="NZ_CP115667.1"/>
</dbReference>
<dbReference type="PANTHER" id="PTHR13504">
    <property type="entry name" value="FIDO DOMAIN-CONTAINING PROTEIN DDB_G0283145"/>
    <property type="match status" value="1"/>
</dbReference>
<evidence type="ECO:0000313" key="2">
    <source>
        <dbReference type="EMBL" id="WBW49307.1"/>
    </source>
</evidence>
<dbReference type="InterPro" id="IPR040198">
    <property type="entry name" value="Fido_containing"/>
</dbReference>
<evidence type="ECO:0000313" key="3">
    <source>
        <dbReference type="Proteomes" id="UP001210339"/>
    </source>
</evidence>
<dbReference type="InterPro" id="IPR036597">
    <property type="entry name" value="Fido-like_dom_sf"/>
</dbReference>
<feature type="domain" description="Fido" evidence="1">
    <location>
        <begin position="78"/>
        <end position="209"/>
    </location>
</feature>
<dbReference type="Pfam" id="PF02661">
    <property type="entry name" value="Fic"/>
    <property type="match status" value="1"/>
</dbReference>
<gene>
    <name evidence="2" type="ORF">O6R05_04675</name>
</gene>
<proteinExistence type="predicted"/>
<dbReference type="EMBL" id="CP115667">
    <property type="protein sequence ID" value="WBW49307.1"/>
    <property type="molecule type" value="Genomic_DNA"/>
</dbReference>
<keyword evidence="3" id="KW-1185">Reference proteome</keyword>
<protein>
    <submittedName>
        <fullName evidence="2">Fic family protein</fullName>
    </submittedName>
</protein>
<dbReference type="SUPFAM" id="SSF140931">
    <property type="entry name" value="Fic-like"/>
    <property type="match status" value="1"/>
</dbReference>
<dbReference type="Gene3D" id="1.10.3290.10">
    <property type="entry name" value="Fido-like domain"/>
    <property type="match status" value="1"/>
</dbReference>
<evidence type="ECO:0000259" key="1">
    <source>
        <dbReference type="PROSITE" id="PS51459"/>
    </source>
</evidence>